<dbReference type="GO" id="GO:0005524">
    <property type="term" value="F:ATP binding"/>
    <property type="evidence" value="ECO:0007669"/>
    <property type="project" value="UniProtKB-KW"/>
</dbReference>
<keyword evidence="8" id="KW-1185">Reference proteome</keyword>
<accession>A0AAJ2VWL4</accession>
<evidence type="ECO:0000313" key="7">
    <source>
        <dbReference type="Proteomes" id="UP001270053"/>
    </source>
</evidence>
<keyword evidence="3 6" id="KW-0067">ATP-binding</keyword>
<keyword evidence="1" id="KW-0813">Transport</keyword>
<evidence type="ECO:0000259" key="4">
    <source>
        <dbReference type="PROSITE" id="PS50893"/>
    </source>
</evidence>
<dbReference type="Proteomes" id="UP001278738">
    <property type="component" value="Unassembled WGS sequence"/>
</dbReference>
<feature type="domain" description="ABC transporter" evidence="4">
    <location>
        <begin position="5"/>
        <end position="258"/>
    </location>
</feature>
<proteinExistence type="predicted"/>
<reference evidence="6 8" key="1">
    <citation type="submission" date="2023-11" db="EMBL/GenBank/DDBJ databases">
        <title>Unpublished Manusciprt.</title>
        <authorList>
            <person name="Saticioglu I.B."/>
            <person name="Ay H."/>
            <person name="Ajmi N."/>
            <person name="Altun S."/>
            <person name="Duman M."/>
        </authorList>
    </citation>
    <scope>NUCLEOTIDE SEQUENCE</scope>
    <source>
        <strain evidence="5 8">Fl-33</strain>
        <strain evidence="6">Fl-77</strain>
    </source>
</reference>
<dbReference type="Proteomes" id="UP001270053">
    <property type="component" value="Unassembled WGS sequence"/>
</dbReference>
<dbReference type="PANTHER" id="PTHR42711:SF4">
    <property type="entry name" value="ABC TRANSPORTER RELATED"/>
    <property type="match status" value="1"/>
</dbReference>
<dbReference type="InterPro" id="IPR017871">
    <property type="entry name" value="ABC_transporter-like_CS"/>
</dbReference>
<dbReference type="PROSITE" id="PS00211">
    <property type="entry name" value="ABC_TRANSPORTER_1"/>
    <property type="match status" value="1"/>
</dbReference>
<dbReference type="InterPro" id="IPR003593">
    <property type="entry name" value="AAA+_ATPase"/>
</dbReference>
<dbReference type="RefSeq" id="WP_229975390.1">
    <property type="nucleotide sequence ID" value="NZ_CP087133.1"/>
</dbReference>
<evidence type="ECO:0000313" key="8">
    <source>
        <dbReference type="Proteomes" id="UP001278738"/>
    </source>
</evidence>
<evidence type="ECO:0000313" key="5">
    <source>
        <dbReference type="EMBL" id="MDX6180674.1"/>
    </source>
</evidence>
<organism evidence="6 7">
    <name type="scientific">Flavobacterium flavipigmentatum</name>
    <dbReference type="NCBI Taxonomy" id="2893884"/>
    <lineage>
        <taxon>Bacteria</taxon>
        <taxon>Pseudomonadati</taxon>
        <taxon>Bacteroidota</taxon>
        <taxon>Flavobacteriia</taxon>
        <taxon>Flavobacteriales</taxon>
        <taxon>Flavobacteriaceae</taxon>
        <taxon>Flavobacterium</taxon>
    </lineage>
</organism>
<comment type="caution">
    <text evidence="6">The sequence shown here is derived from an EMBL/GenBank/DDBJ whole genome shotgun (WGS) entry which is preliminary data.</text>
</comment>
<dbReference type="PANTHER" id="PTHR42711">
    <property type="entry name" value="ABC TRANSPORTER ATP-BINDING PROTEIN"/>
    <property type="match status" value="1"/>
</dbReference>
<keyword evidence="2" id="KW-0547">Nucleotide-binding</keyword>
<dbReference type="InterPro" id="IPR050763">
    <property type="entry name" value="ABC_transporter_ATP-binding"/>
</dbReference>
<evidence type="ECO:0000256" key="3">
    <source>
        <dbReference type="ARBA" id="ARBA00022840"/>
    </source>
</evidence>
<dbReference type="PROSITE" id="PS50893">
    <property type="entry name" value="ABC_TRANSPORTER_2"/>
    <property type="match status" value="1"/>
</dbReference>
<dbReference type="SUPFAM" id="SSF52540">
    <property type="entry name" value="P-loop containing nucleoside triphosphate hydrolases"/>
    <property type="match status" value="1"/>
</dbReference>
<dbReference type="InterPro" id="IPR027417">
    <property type="entry name" value="P-loop_NTPase"/>
</dbReference>
<dbReference type="GO" id="GO:0016887">
    <property type="term" value="F:ATP hydrolysis activity"/>
    <property type="evidence" value="ECO:0007669"/>
    <property type="project" value="InterPro"/>
</dbReference>
<dbReference type="Pfam" id="PF00005">
    <property type="entry name" value="ABC_tran"/>
    <property type="match status" value="1"/>
</dbReference>
<dbReference type="EMBL" id="JAWXVH010000001">
    <property type="protein sequence ID" value="MDX6184274.1"/>
    <property type="molecule type" value="Genomic_DNA"/>
</dbReference>
<dbReference type="AlphaFoldDB" id="A0AAJ2VWL4"/>
<evidence type="ECO:0000256" key="1">
    <source>
        <dbReference type="ARBA" id="ARBA00022448"/>
    </source>
</evidence>
<dbReference type="EMBL" id="JAWXVG010000001">
    <property type="protein sequence ID" value="MDX6180674.1"/>
    <property type="molecule type" value="Genomic_DNA"/>
</dbReference>
<gene>
    <name evidence="5" type="ORF">SGQ18_00810</name>
    <name evidence="6" type="ORF">SGQ44_00810</name>
</gene>
<dbReference type="SMART" id="SM00382">
    <property type="entry name" value="AAA"/>
    <property type="match status" value="1"/>
</dbReference>
<name>A0AAJ2VWL4_9FLAO</name>
<protein>
    <submittedName>
        <fullName evidence="6">ATP-binding cassette domain-containing protein</fullName>
    </submittedName>
</protein>
<dbReference type="InterPro" id="IPR003439">
    <property type="entry name" value="ABC_transporter-like_ATP-bd"/>
</dbReference>
<sequence length="333" mass="38273">MSIIIKVTDLSKVFKIHKKEEGFRGSLKALFKREYVEKKALSNVSFNVSEGEIIGVLGANGAGKTTLLKMLTGIINPSEGSVEVLNYIPWERNNNFRKQISLIMGQKAQLWWDLPAADCFLLLKEIYQIPTNDYQEILDELCSILNVKHLINIQLRQLSLGERMKMELIASLLHKPKVLFLDEPTIGLDVSSQYNIREFILKYIEKYRPAVILTSHYMEDIESLCKRVLIIKEGELVYDGKLDKIMKLYSPYKVVKVHFENFENFKKNPDPLSAFGNVIINDHFIEIKVLREDITKIINLILENYPIIDLTIEEVNSSLIIDSVLKNIVNTSV</sequence>
<dbReference type="Gene3D" id="3.40.50.300">
    <property type="entry name" value="P-loop containing nucleotide triphosphate hydrolases"/>
    <property type="match status" value="1"/>
</dbReference>
<evidence type="ECO:0000313" key="6">
    <source>
        <dbReference type="EMBL" id="MDX6184274.1"/>
    </source>
</evidence>
<evidence type="ECO:0000256" key="2">
    <source>
        <dbReference type="ARBA" id="ARBA00022741"/>
    </source>
</evidence>